<proteinExistence type="predicted"/>
<name>A0AAU9U3M3_EUPED</name>
<sequence length="90" mass="10199">MEKMVGTELVEKTREKFDLRKLRGGIKSGNQTGNLEGVPNLNPKETAFRFTIQFESPHDQASILARMISPKAFINENHKAGGEYPVRRIK</sequence>
<keyword evidence="2" id="KW-1185">Reference proteome</keyword>
<dbReference type="AlphaFoldDB" id="A0AAU9U3M3"/>
<dbReference type="Proteomes" id="UP001153954">
    <property type="component" value="Unassembled WGS sequence"/>
</dbReference>
<reference evidence="1" key="1">
    <citation type="submission" date="2022-03" db="EMBL/GenBank/DDBJ databases">
        <authorList>
            <person name="Tunstrom K."/>
        </authorList>
    </citation>
    <scope>NUCLEOTIDE SEQUENCE</scope>
</reference>
<evidence type="ECO:0000313" key="1">
    <source>
        <dbReference type="EMBL" id="CAH2094141.1"/>
    </source>
</evidence>
<protein>
    <submittedName>
        <fullName evidence="1">Uncharacterized protein</fullName>
    </submittedName>
</protein>
<comment type="caution">
    <text evidence="1">The sequence shown here is derived from an EMBL/GenBank/DDBJ whole genome shotgun (WGS) entry which is preliminary data.</text>
</comment>
<dbReference type="EMBL" id="CAKOGL010000013">
    <property type="protein sequence ID" value="CAH2094141.1"/>
    <property type="molecule type" value="Genomic_DNA"/>
</dbReference>
<evidence type="ECO:0000313" key="2">
    <source>
        <dbReference type="Proteomes" id="UP001153954"/>
    </source>
</evidence>
<gene>
    <name evidence="1" type="ORF">EEDITHA_LOCUS9738</name>
</gene>
<accession>A0AAU9U3M3</accession>
<organism evidence="1 2">
    <name type="scientific">Euphydryas editha</name>
    <name type="common">Edith's checkerspot</name>
    <dbReference type="NCBI Taxonomy" id="104508"/>
    <lineage>
        <taxon>Eukaryota</taxon>
        <taxon>Metazoa</taxon>
        <taxon>Ecdysozoa</taxon>
        <taxon>Arthropoda</taxon>
        <taxon>Hexapoda</taxon>
        <taxon>Insecta</taxon>
        <taxon>Pterygota</taxon>
        <taxon>Neoptera</taxon>
        <taxon>Endopterygota</taxon>
        <taxon>Lepidoptera</taxon>
        <taxon>Glossata</taxon>
        <taxon>Ditrysia</taxon>
        <taxon>Papilionoidea</taxon>
        <taxon>Nymphalidae</taxon>
        <taxon>Nymphalinae</taxon>
        <taxon>Euphydryas</taxon>
    </lineage>
</organism>